<organism evidence="2 3">
    <name type="scientific">Mesorhabditis spiculigera</name>
    <dbReference type="NCBI Taxonomy" id="96644"/>
    <lineage>
        <taxon>Eukaryota</taxon>
        <taxon>Metazoa</taxon>
        <taxon>Ecdysozoa</taxon>
        <taxon>Nematoda</taxon>
        <taxon>Chromadorea</taxon>
        <taxon>Rhabditida</taxon>
        <taxon>Rhabditina</taxon>
        <taxon>Rhabditomorpha</taxon>
        <taxon>Rhabditoidea</taxon>
        <taxon>Rhabditidae</taxon>
        <taxon>Mesorhabditinae</taxon>
        <taxon>Mesorhabditis</taxon>
    </lineage>
</organism>
<comment type="caution">
    <text evidence="2">The sequence shown here is derived from an EMBL/GenBank/DDBJ whole genome shotgun (WGS) entry which is preliminary data.</text>
</comment>
<evidence type="ECO:0000313" key="2">
    <source>
        <dbReference type="EMBL" id="CAJ0587041.1"/>
    </source>
</evidence>
<feature type="compositionally biased region" description="Polar residues" evidence="1">
    <location>
        <begin position="68"/>
        <end position="80"/>
    </location>
</feature>
<dbReference type="AlphaFoldDB" id="A0AA36DIL9"/>
<protein>
    <submittedName>
        <fullName evidence="2">Uncharacterized protein</fullName>
    </submittedName>
</protein>
<dbReference type="Proteomes" id="UP001177023">
    <property type="component" value="Unassembled WGS sequence"/>
</dbReference>
<feature type="region of interest" description="Disordered" evidence="1">
    <location>
        <begin position="66"/>
        <end position="99"/>
    </location>
</feature>
<reference evidence="2" key="1">
    <citation type="submission" date="2023-06" db="EMBL/GenBank/DDBJ databases">
        <authorList>
            <person name="Delattre M."/>
        </authorList>
    </citation>
    <scope>NUCLEOTIDE SEQUENCE</scope>
    <source>
        <strain evidence="2">AF72</strain>
    </source>
</reference>
<feature type="non-terminal residue" evidence="2">
    <location>
        <position position="99"/>
    </location>
</feature>
<name>A0AA36DIL9_9BILA</name>
<gene>
    <name evidence="2" type="ORF">MSPICULIGERA_LOCUS25021</name>
</gene>
<accession>A0AA36DIL9</accession>
<sequence>MFPKIYNTKTFSEVLHVNPIRRHLYPNQAHQTSDKKCVRIETTTANVQEAIARGDRNRDKMRREAIRASTSGKQTPTAIRQLTAAKSKAAPMKAIGLKK</sequence>
<keyword evidence="3" id="KW-1185">Reference proteome</keyword>
<dbReference type="EMBL" id="CATQJA010002709">
    <property type="protein sequence ID" value="CAJ0587041.1"/>
    <property type="molecule type" value="Genomic_DNA"/>
</dbReference>
<proteinExistence type="predicted"/>
<evidence type="ECO:0000256" key="1">
    <source>
        <dbReference type="SAM" id="MobiDB-lite"/>
    </source>
</evidence>
<evidence type="ECO:0000313" key="3">
    <source>
        <dbReference type="Proteomes" id="UP001177023"/>
    </source>
</evidence>